<dbReference type="GO" id="GO:0005507">
    <property type="term" value="F:copper ion binding"/>
    <property type="evidence" value="ECO:0007669"/>
    <property type="project" value="InterPro"/>
</dbReference>
<evidence type="ECO:0000256" key="7">
    <source>
        <dbReference type="ARBA" id="ARBA00022692"/>
    </source>
</evidence>
<dbReference type="GO" id="GO:0020037">
    <property type="term" value="F:heme binding"/>
    <property type="evidence" value="ECO:0007669"/>
    <property type="project" value="InterPro"/>
</dbReference>
<dbReference type="RefSeq" id="WP_102648676.1">
    <property type="nucleotide sequence ID" value="NZ_PNYA01000033.1"/>
</dbReference>
<evidence type="ECO:0000256" key="9">
    <source>
        <dbReference type="ARBA" id="ARBA00022982"/>
    </source>
</evidence>
<keyword evidence="13 18" id="KW-0472">Membrane</keyword>
<dbReference type="InterPro" id="IPR002429">
    <property type="entry name" value="CcO_II-like_C"/>
</dbReference>
<dbReference type="InterPro" id="IPR008972">
    <property type="entry name" value="Cupredoxin"/>
</dbReference>
<evidence type="ECO:0000256" key="14">
    <source>
        <dbReference type="ARBA" id="ARBA00024688"/>
    </source>
</evidence>
<protein>
    <recommendedName>
        <fullName evidence="15">Cytochrome aa3 subunit 2</fullName>
    </recommendedName>
</protein>
<comment type="function">
    <text evidence="14">Subunits I and II form the functional core of the enzyme complex. Electrons originating in cytochrome c are transferred via heme a and Cu(A) to the binuclear center formed by heme a3 and Cu(B).</text>
</comment>
<comment type="catalytic activity">
    <reaction evidence="16">
        <text>4 Fe(II)-[cytochrome c] + O2 + 8 H(+)(in) = 4 Fe(III)-[cytochrome c] + 2 H2O + 4 H(+)(out)</text>
        <dbReference type="Rhea" id="RHEA:11436"/>
        <dbReference type="Rhea" id="RHEA-COMP:10350"/>
        <dbReference type="Rhea" id="RHEA-COMP:14399"/>
        <dbReference type="ChEBI" id="CHEBI:15377"/>
        <dbReference type="ChEBI" id="CHEBI:15378"/>
        <dbReference type="ChEBI" id="CHEBI:15379"/>
        <dbReference type="ChEBI" id="CHEBI:29033"/>
        <dbReference type="ChEBI" id="CHEBI:29034"/>
        <dbReference type="EC" id="7.1.1.9"/>
    </reaction>
</comment>
<comment type="subcellular location">
    <subcellularLocation>
        <location evidence="1">Membrane</location>
        <topology evidence="1">Multi-pass membrane protein</topology>
    </subcellularLocation>
    <subcellularLocation>
        <location evidence="2">Periplasm</location>
    </subcellularLocation>
</comment>
<keyword evidence="5 17" id="KW-0349">Heme</keyword>
<keyword evidence="7 18" id="KW-0812">Transmembrane</keyword>
<evidence type="ECO:0000256" key="15">
    <source>
        <dbReference type="ARBA" id="ARBA00031399"/>
    </source>
</evidence>
<gene>
    <name evidence="21" type="primary">coxB</name>
    <name evidence="21" type="ORF">C0Z18_27905</name>
</gene>
<evidence type="ECO:0000256" key="8">
    <source>
        <dbReference type="ARBA" id="ARBA00022723"/>
    </source>
</evidence>
<dbReference type="NCBIfam" id="TIGR02866">
    <property type="entry name" value="CoxB"/>
    <property type="match status" value="1"/>
</dbReference>
<evidence type="ECO:0000256" key="18">
    <source>
        <dbReference type="SAM" id="Phobius"/>
    </source>
</evidence>
<dbReference type="Proteomes" id="UP000235616">
    <property type="component" value="Unassembled WGS sequence"/>
</dbReference>
<dbReference type="InterPro" id="IPR034236">
    <property type="entry name" value="CuRO_CcO_Caa3_II"/>
</dbReference>
<dbReference type="SUPFAM" id="SSF46626">
    <property type="entry name" value="Cytochrome c"/>
    <property type="match status" value="1"/>
</dbReference>
<evidence type="ECO:0000259" key="20">
    <source>
        <dbReference type="PROSITE" id="PS51007"/>
    </source>
</evidence>
<dbReference type="Pfam" id="PF00034">
    <property type="entry name" value="Cytochrom_C"/>
    <property type="match status" value="1"/>
</dbReference>
<dbReference type="OrthoDB" id="9773456at2"/>
<dbReference type="PROSITE" id="PS51007">
    <property type="entry name" value="CYTC"/>
    <property type="match status" value="1"/>
</dbReference>
<dbReference type="GO" id="GO:0042773">
    <property type="term" value="P:ATP synthesis coupled electron transport"/>
    <property type="evidence" value="ECO:0007669"/>
    <property type="project" value="TreeGrafter"/>
</dbReference>
<dbReference type="InterPro" id="IPR001505">
    <property type="entry name" value="Copper_CuA"/>
</dbReference>
<comment type="similarity">
    <text evidence="3">Belongs to the cytochrome c oxidase subunit 2 family.</text>
</comment>
<evidence type="ECO:0000256" key="17">
    <source>
        <dbReference type="PROSITE-ProRule" id="PRU00433"/>
    </source>
</evidence>
<evidence type="ECO:0000256" key="11">
    <source>
        <dbReference type="ARBA" id="ARBA00023004"/>
    </source>
</evidence>
<dbReference type="PANTHER" id="PTHR22888">
    <property type="entry name" value="CYTOCHROME C OXIDASE, SUBUNIT II"/>
    <property type="match status" value="1"/>
</dbReference>
<dbReference type="GO" id="GO:0042597">
    <property type="term" value="C:periplasmic space"/>
    <property type="evidence" value="ECO:0007669"/>
    <property type="project" value="UniProtKB-SubCell"/>
</dbReference>
<dbReference type="GO" id="GO:0016020">
    <property type="term" value="C:membrane"/>
    <property type="evidence" value="ECO:0007669"/>
    <property type="project" value="UniProtKB-SubCell"/>
</dbReference>
<evidence type="ECO:0000256" key="13">
    <source>
        <dbReference type="ARBA" id="ARBA00023136"/>
    </source>
</evidence>
<keyword evidence="22" id="KW-1185">Reference proteome</keyword>
<evidence type="ECO:0000313" key="21">
    <source>
        <dbReference type="EMBL" id="PMS15309.1"/>
    </source>
</evidence>
<evidence type="ECO:0000256" key="6">
    <source>
        <dbReference type="ARBA" id="ARBA00022660"/>
    </source>
</evidence>
<dbReference type="AlphaFoldDB" id="A0A2N7VDT0"/>
<organism evidence="21 22">
    <name type="scientific">Trinickia dabaoshanensis</name>
    <dbReference type="NCBI Taxonomy" id="564714"/>
    <lineage>
        <taxon>Bacteria</taxon>
        <taxon>Pseudomonadati</taxon>
        <taxon>Pseudomonadota</taxon>
        <taxon>Betaproteobacteria</taxon>
        <taxon>Burkholderiales</taxon>
        <taxon>Burkholderiaceae</taxon>
        <taxon>Trinickia</taxon>
    </lineage>
</organism>
<keyword evidence="10 18" id="KW-1133">Transmembrane helix</keyword>
<dbReference type="InterPro" id="IPR045187">
    <property type="entry name" value="CcO_II"/>
</dbReference>
<evidence type="ECO:0000313" key="22">
    <source>
        <dbReference type="Proteomes" id="UP000235616"/>
    </source>
</evidence>
<dbReference type="CDD" id="cd04213">
    <property type="entry name" value="CuRO_CcO_Caa3_II"/>
    <property type="match status" value="1"/>
</dbReference>
<proteinExistence type="inferred from homology"/>
<dbReference type="EMBL" id="PNYA01000033">
    <property type="protein sequence ID" value="PMS15309.1"/>
    <property type="molecule type" value="Genomic_DNA"/>
</dbReference>
<feature type="transmembrane region" description="Helical" evidence="18">
    <location>
        <begin position="23"/>
        <end position="47"/>
    </location>
</feature>
<evidence type="ECO:0000256" key="1">
    <source>
        <dbReference type="ARBA" id="ARBA00004141"/>
    </source>
</evidence>
<sequence>MSTAPLQYLFAAAGPASAPTYTLGWALIGLVSFVVIVIAVLLAGALCRRRPPLAPGEENKLPPDSGGINWIVIGTGISTLGLFGALVYAMVTLESVASPPSEPPLTIDVTGYDWWWKVNYIDAANPSREFVTANEIHIPVGVPVRVELRSADVIHTFWVPRLTGKMEMIPGQTNMQWMQADRPGIFRGQCAQFCGPGHAHMAFEVIAQPKVQYEAWADAQRKGAQPVATPEARTGQHVFDERCAGCHTVRGTSAVGMQAPDLTHLASRRTIVAAQLENTAQNRLDWIEHAQRIKPDALMPSIALSASDAAALSAYLSTLQ</sequence>
<keyword evidence="9" id="KW-0249">Electron transport</keyword>
<evidence type="ECO:0000256" key="2">
    <source>
        <dbReference type="ARBA" id="ARBA00004418"/>
    </source>
</evidence>
<feature type="domain" description="Cytochrome oxidase subunit II copper A binding" evidence="19">
    <location>
        <begin position="102"/>
        <end position="219"/>
    </location>
</feature>
<evidence type="ECO:0000256" key="16">
    <source>
        <dbReference type="ARBA" id="ARBA00047816"/>
    </source>
</evidence>
<evidence type="ECO:0000256" key="5">
    <source>
        <dbReference type="ARBA" id="ARBA00022617"/>
    </source>
</evidence>
<dbReference type="GO" id="GO:0016491">
    <property type="term" value="F:oxidoreductase activity"/>
    <property type="evidence" value="ECO:0007669"/>
    <property type="project" value="InterPro"/>
</dbReference>
<dbReference type="InterPro" id="IPR009056">
    <property type="entry name" value="Cyt_c-like_dom"/>
</dbReference>
<dbReference type="PANTHER" id="PTHR22888:SF9">
    <property type="entry name" value="CYTOCHROME C OXIDASE SUBUNIT 2"/>
    <property type="match status" value="1"/>
</dbReference>
<accession>A0A2N7VDT0</accession>
<evidence type="ECO:0000256" key="10">
    <source>
        <dbReference type="ARBA" id="ARBA00022989"/>
    </source>
</evidence>
<keyword evidence="11 17" id="KW-0408">Iron</keyword>
<reference evidence="21 22" key="1">
    <citation type="submission" date="2018-01" db="EMBL/GenBank/DDBJ databases">
        <title>Whole genome analyses suggest that Burkholderia sensu lato contains two further novel genera in the rhizoxinica-symbiotica group Mycetohabitans gen. nov., and Trinickia gen. nov.: implications for the evolution of diazotrophy and nodulation in the Burkholderiaceae.</title>
        <authorList>
            <person name="Estrada-de los Santos P."/>
            <person name="Palmer M."/>
            <person name="Chavez-Ramirez B."/>
            <person name="Beukes C."/>
            <person name="Steenkamp E.T."/>
            <person name="Hirsch A.M."/>
            <person name="Manyaka P."/>
            <person name="Maluk M."/>
            <person name="Lafos M."/>
            <person name="Crook M."/>
            <person name="Gross E."/>
            <person name="Simon M.F."/>
            <person name="Bueno dos Reis Junior F."/>
            <person name="Poole P.S."/>
            <person name="Venter S.N."/>
            <person name="James E.K."/>
        </authorList>
    </citation>
    <scope>NUCLEOTIDE SEQUENCE [LARGE SCALE GENOMIC DNA]</scope>
    <source>
        <strain evidence="21 22">GIMN1.004</strain>
    </source>
</reference>
<evidence type="ECO:0000256" key="12">
    <source>
        <dbReference type="ARBA" id="ARBA00023008"/>
    </source>
</evidence>
<dbReference type="PROSITE" id="PS50857">
    <property type="entry name" value="COX2_CUA"/>
    <property type="match status" value="1"/>
</dbReference>
<keyword evidence="6" id="KW-0679">Respiratory chain</keyword>
<feature type="domain" description="Cytochrome c" evidence="20">
    <location>
        <begin position="230"/>
        <end position="320"/>
    </location>
</feature>
<evidence type="ECO:0000259" key="19">
    <source>
        <dbReference type="PROSITE" id="PS50857"/>
    </source>
</evidence>
<comment type="caution">
    <text evidence="21">The sequence shown here is derived from an EMBL/GenBank/DDBJ whole genome shotgun (WGS) entry which is preliminary data.</text>
</comment>
<dbReference type="SUPFAM" id="SSF49503">
    <property type="entry name" value="Cupredoxins"/>
    <property type="match status" value="1"/>
</dbReference>
<name>A0A2N7VDT0_9BURK</name>
<feature type="transmembrane region" description="Helical" evidence="18">
    <location>
        <begin position="68"/>
        <end position="91"/>
    </location>
</feature>
<evidence type="ECO:0000256" key="3">
    <source>
        <dbReference type="ARBA" id="ARBA00007866"/>
    </source>
</evidence>
<dbReference type="Gene3D" id="2.60.40.420">
    <property type="entry name" value="Cupredoxins - blue copper proteins"/>
    <property type="match status" value="1"/>
</dbReference>
<dbReference type="Pfam" id="PF00116">
    <property type="entry name" value="COX2"/>
    <property type="match status" value="1"/>
</dbReference>
<keyword evidence="12" id="KW-0186">Copper</keyword>
<keyword evidence="8 17" id="KW-0479">Metal-binding</keyword>
<dbReference type="InterPro" id="IPR036909">
    <property type="entry name" value="Cyt_c-like_dom_sf"/>
</dbReference>
<keyword evidence="4" id="KW-0813">Transport</keyword>
<dbReference type="PROSITE" id="PS00078">
    <property type="entry name" value="COX2"/>
    <property type="match status" value="1"/>
</dbReference>
<dbReference type="InterPro" id="IPR014222">
    <property type="entry name" value="Cyt_c_oxidase_su2"/>
</dbReference>
<dbReference type="GO" id="GO:0004129">
    <property type="term" value="F:cytochrome-c oxidase activity"/>
    <property type="evidence" value="ECO:0007669"/>
    <property type="project" value="UniProtKB-EC"/>
</dbReference>
<evidence type="ECO:0000256" key="4">
    <source>
        <dbReference type="ARBA" id="ARBA00022448"/>
    </source>
</evidence>